<dbReference type="Pfam" id="PF17104">
    <property type="entry name" value="YBL010C_LAA2"/>
    <property type="match status" value="1"/>
</dbReference>
<dbReference type="PANTHER" id="PTHR38698:SF1">
    <property type="entry name" value="FUNGAL PROTEIN"/>
    <property type="match status" value="1"/>
</dbReference>
<feature type="region of interest" description="Disordered" evidence="1">
    <location>
        <begin position="380"/>
        <end position="412"/>
    </location>
</feature>
<feature type="compositionally biased region" description="Basic and acidic residues" evidence="1">
    <location>
        <begin position="79"/>
        <end position="88"/>
    </location>
</feature>
<feature type="compositionally biased region" description="Basic and acidic residues" evidence="1">
    <location>
        <begin position="58"/>
        <end position="67"/>
    </location>
</feature>
<evidence type="ECO:0000256" key="1">
    <source>
        <dbReference type="SAM" id="MobiDB-lite"/>
    </source>
</evidence>
<dbReference type="GeneID" id="28843473"/>
<feature type="compositionally biased region" description="Basic and acidic residues" evidence="1">
    <location>
        <begin position="23"/>
        <end position="46"/>
    </location>
</feature>
<dbReference type="RefSeq" id="XP_018125855.1">
    <property type="nucleotide sequence ID" value="XM_018279494.2"/>
</dbReference>
<feature type="compositionally biased region" description="Low complexity" evidence="1">
    <location>
        <begin position="165"/>
        <end position="179"/>
    </location>
</feature>
<accession>A0A1B8G8G6</accession>
<dbReference type="InterPro" id="IPR031355">
    <property type="entry name" value="YBL010C/LAA2-like"/>
</dbReference>
<dbReference type="EMBL" id="KV460273">
    <property type="protein sequence ID" value="OBT92122.1"/>
    <property type="molecule type" value="Genomic_DNA"/>
</dbReference>
<keyword evidence="3" id="KW-1185">Reference proteome</keyword>
<feature type="compositionally biased region" description="Low complexity" evidence="1">
    <location>
        <begin position="384"/>
        <end position="396"/>
    </location>
</feature>
<reference evidence="3" key="2">
    <citation type="journal article" date="2018" name="Nat. Commun.">
        <title>Extreme sensitivity to ultraviolet light in the fungal pathogen causing white-nose syndrome of bats.</title>
        <authorList>
            <person name="Palmer J.M."/>
            <person name="Drees K.P."/>
            <person name="Foster J.T."/>
            <person name="Lindner D.L."/>
        </authorList>
    </citation>
    <scope>NUCLEOTIDE SEQUENCE [LARGE SCALE GENOMIC DNA]</scope>
    <source>
        <strain evidence="3">UAMH 10579</strain>
    </source>
</reference>
<dbReference type="STRING" id="342668.A0A1B8G8G6"/>
<gene>
    <name evidence="2" type="ORF">VE01_10087</name>
</gene>
<dbReference type="Proteomes" id="UP000091956">
    <property type="component" value="Unassembled WGS sequence"/>
</dbReference>
<evidence type="ECO:0000313" key="3">
    <source>
        <dbReference type="Proteomes" id="UP000091956"/>
    </source>
</evidence>
<feature type="region of interest" description="Disordered" evidence="1">
    <location>
        <begin position="1"/>
        <end position="251"/>
    </location>
</feature>
<protein>
    <submittedName>
        <fullName evidence="2">Uncharacterized protein</fullName>
    </submittedName>
</protein>
<dbReference type="OrthoDB" id="3439314at2759"/>
<evidence type="ECO:0000313" key="2">
    <source>
        <dbReference type="EMBL" id="OBT92122.1"/>
    </source>
</evidence>
<feature type="compositionally biased region" description="Acidic residues" evidence="1">
    <location>
        <begin position="206"/>
        <end position="245"/>
    </location>
</feature>
<reference evidence="2 3" key="1">
    <citation type="submission" date="2016-03" db="EMBL/GenBank/DDBJ databases">
        <title>Comparative genomics of Pseudogymnoascus destructans, the fungus causing white-nose syndrome of bats.</title>
        <authorList>
            <person name="Palmer J.M."/>
            <person name="Drees K.P."/>
            <person name="Foster J.T."/>
            <person name="Lindner D.L."/>
        </authorList>
    </citation>
    <scope>NUCLEOTIDE SEQUENCE [LARGE SCALE GENOMIC DNA]</scope>
    <source>
        <strain evidence="2 3">UAMH 10579</strain>
    </source>
</reference>
<sequence>MAEDDTQATLAPPSPPSQAIEDPGAHELESSDSDDHFSDARSDRAAYSRTASPIPTTRVERVDHEASYGEVPGTAAYDQRSEDARPDEVAFVEDDTPSATEPVPRPLTPIPQTVLEEVPPSPIRGHAHKPSTPKVYPVDAQPDRVIHIPDSGAASTEEEEGGSVSGTRPRSPSSPSAPESETRSRTSSVARPLSVSHALAPPAGDYDTDADGDEDEDEDAGFGDDFDDFEEGDEDAEFGDFDDGFQEAGVQPVQSLPQIASLSLPPLSFDTLDSPAEVHAATTPYLDTLFPPSPPAPTVAPPTSLFPTPRSASLWAQLSAPPPLNPPNWLRSRIRRLFLVSLGVPIDLDEILPASKQAKLVLPSTASPRTSSDARLGSVARLQGDSNGSSASVDSSGKSKRRRGPPPAPALDLGAARRLCSTTDEALAGLSDRELREHVEVLEGLRGAAEGVLEYWTRRTDEKLGDREAFEGVIENLVQHARKVRK</sequence>
<name>A0A1B8G8G6_9PEZI</name>
<proteinExistence type="predicted"/>
<organism evidence="2 3">
    <name type="scientific">Pseudogymnoascus verrucosus</name>
    <dbReference type="NCBI Taxonomy" id="342668"/>
    <lineage>
        <taxon>Eukaryota</taxon>
        <taxon>Fungi</taxon>
        <taxon>Dikarya</taxon>
        <taxon>Ascomycota</taxon>
        <taxon>Pezizomycotina</taxon>
        <taxon>Leotiomycetes</taxon>
        <taxon>Thelebolales</taxon>
        <taxon>Thelebolaceae</taxon>
        <taxon>Pseudogymnoascus</taxon>
    </lineage>
</organism>
<dbReference type="PANTHER" id="PTHR38698">
    <property type="entry name" value="EXPRESSED PROTEIN"/>
    <property type="match status" value="1"/>
</dbReference>
<dbReference type="AlphaFoldDB" id="A0A1B8G8G6"/>